<evidence type="ECO:0000313" key="2">
    <source>
        <dbReference type="EMBL" id="CAL5220531.1"/>
    </source>
</evidence>
<reference evidence="2 3" key="1">
    <citation type="submission" date="2024-06" db="EMBL/GenBank/DDBJ databases">
        <authorList>
            <person name="Kraege A."/>
            <person name="Thomma B."/>
        </authorList>
    </citation>
    <scope>NUCLEOTIDE SEQUENCE [LARGE SCALE GENOMIC DNA]</scope>
</reference>
<evidence type="ECO:0000256" key="1">
    <source>
        <dbReference type="SAM" id="MobiDB-lite"/>
    </source>
</evidence>
<feature type="compositionally biased region" description="Polar residues" evidence="1">
    <location>
        <begin position="150"/>
        <end position="161"/>
    </location>
</feature>
<gene>
    <name evidence="2" type="primary">g2565</name>
    <name evidence="2" type="ORF">VP750_LOCUS2190</name>
</gene>
<proteinExistence type="predicted"/>
<feature type="compositionally biased region" description="Pro residues" evidence="1">
    <location>
        <begin position="129"/>
        <end position="138"/>
    </location>
</feature>
<feature type="region of interest" description="Disordered" evidence="1">
    <location>
        <begin position="16"/>
        <end position="242"/>
    </location>
</feature>
<dbReference type="Proteomes" id="UP001497392">
    <property type="component" value="Unassembled WGS sequence"/>
</dbReference>
<comment type="caution">
    <text evidence="2">The sequence shown here is derived from an EMBL/GenBank/DDBJ whole genome shotgun (WGS) entry which is preliminary data.</text>
</comment>
<keyword evidence="3" id="KW-1185">Reference proteome</keyword>
<feature type="compositionally biased region" description="Basic and acidic residues" evidence="1">
    <location>
        <begin position="118"/>
        <end position="128"/>
    </location>
</feature>
<protein>
    <submittedName>
        <fullName evidence="2">G2565 protein</fullName>
    </submittedName>
</protein>
<organism evidence="2 3">
    <name type="scientific">Coccomyxa viridis</name>
    <dbReference type="NCBI Taxonomy" id="1274662"/>
    <lineage>
        <taxon>Eukaryota</taxon>
        <taxon>Viridiplantae</taxon>
        <taxon>Chlorophyta</taxon>
        <taxon>core chlorophytes</taxon>
        <taxon>Trebouxiophyceae</taxon>
        <taxon>Trebouxiophyceae incertae sedis</taxon>
        <taxon>Coccomyxaceae</taxon>
        <taxon>Coccomyxa</taxon>
    </lineage>
</organism>
<feature type="compositionally biased region" description="Polar residues" evidence="1">
    <location>
        <begin position="103"/>
        <end position="114"/>
    </location>
</feature>
<evidence type="ECO:0000313" key="3">
    <source>
        <dbReference type="Proteomes" id="UP001497392"/>
    </source>
</evidence>
<sequence>MSVFKTLEERISEALSLYPTSSDNVVRDPPTDDQVTQQPSQPEDTRQSQASQTESVDASQDRSGEQSPWKPASEDRKGEAADTAADRLNTEFGEVRLVYPQKSADSQPTESGAQPSDWDTKPTPDDNTKPPPDSTPKPTPDDNTKPTSDNSNKPTPDSNTKPAAPAPQEQPERTKEPVPATPPSTPQDNMSSNYWRPVGQSQGNQKTQQDRNPLKPSINSATKEMRDSSGAQAQGGNREYQPICSSKTFTTIVDQPLEKEIIEVIREHRFYEKKFVVETRPAGERELPDRQNEEELGTRVVMGRVTAPSGPCEKAPELVVHSR</sequence>
<feature type="compositionally biased region" description="Polar residues" evidence="1">
    <location>
        <begin position="33"/>
        <end position="58"/>
    </location>
</feature>
<dbReference type="EMBL" id="CAXHTA020000004">
    <property type="protein sequence ID" value="CAL5220531.1"/>
    <property type="molecule type" value="Genomic_DNA"/>
</dbReference>
<name>A0ABP1FKP5_9CHLO</name>
<accession>A0ABP1FKP5</accession>
<feature type="compositionally biased region" description="Basic and acidic residues" evidence="1">
    <location>
        <begin position="72"/>
        <end position="89"/>
    </location>
</feature>
<feature type="compositionally biased region" description="Polar residues" evidence="1">
    <location>
        <begin position="186"/>
        <end position="207"/>
    </location>
</feature>